<dbReference type="EMBL" id="JAMPLM010000026">
    <property type="protein sequence ID" value="MEP1061080.1"/>
    <property type="molecule type" value="Genomic_DNA"/>
</dbReference>
<evidence type="ECO:0008006" key="3">
    <source>
        <dbReference type="Google" id="ProtNLM"/>
    </source>
</evidence>
<protein>
    <recommendedName>
        <fullName evidence="3">PIN domain-containing protein</fullName>
    </recommendedName>
</protein>
<dbReference type="Proteomes" id="UP001476950">
    <property type="component" value="Unassembled WGS sequence"/>
</dbReference>
<sequence>MHVIVDTNVLIVANREASQATFQCVINCVQKLQQIQRGQILVIDDNWQILNEYKNKVSPSGQPGVGDAFLRWVLTNLRNPDRCEQVTITQLFKSEFAEFPADPSLEKFDLSDRKFVAVALAHPAHPPITNAVDSDWYIFQSALEANGLQIDFLCP</sequence>
<evidence type="ECO:0000313" key="1">
    <source>
        <dbReference type="EMBL" id="MEP1061080.1"/>
    </source>
</evidence>
<evidence type="ECO:0000313" key="2">
    <source>
        <dbReference type="Proteomes" id="UP001476950"/>
    </source>
</evidence>
<accession>A0ABV0KRT3</accession>
<keyword evidence="2" id="KW-1185">Reference proteome</keyword>
<proteinExistence type="predicted"/>
<organism evidence="1 2">
    <name type="scientific">Stenomitos frigidus AS-A4</name>
    <dbReference type="NCBI Taxonomy" id="2933935"/>
    <lineage>
        <taxon>Bacteria</taxon>
        <taxon>Bacillati</taxon>
        <taxon>Cyanobacteriota</taxon>
        <taxon>Cyanophyceae</taxon>
        <taxon>Leptolyngbyales</taxon>
        <taxon>Leptolyngbyaceae</taxon>
        <taxon>Stenomitos</taxon>
    </lineage>
</organism>
<reference evidence="1 2" key="1">
    <citation type="submission" date="2022-04" db="EMBL/GenBank/DDBJ databases">
        <title>Positive selection, recombination, and allopatry shape intraspecific diversity of widespread and dominant cyanobacteria.</title>
        <authorList>
            <person name="Wei J."/>
            <person name="Shu W."/>
            <person name="Hu C."/>
        </authorList>
    </citation>
    <scope>NUCLEOTIDE SEQUENCE [LARGE SCALE GENOMIC DNA]</scope>
    <source>
        <strain evidence="1 2">AS-A4</strain>
    </source>
</reference>
<name>A0ABV0KRT3_9CYAN</name>
<dbReference type="RefSeq" id="WP_190449860.1">
    <property type="nucleotide sequence ID" value="NZ_JAMPLM010000026.1"/>
</dbReference>
<gene>
    <name evidence="1" type="ORF">NDI38_21855</name>
</gene>
<comment type="caution">
    <text evidence="1">The sequence shown here is derived from an EMBL/GenBank/DDBJ whole genome shotgun (WGS) entry which is preliminary data.</text>
</comment>